<name>A0A0F9A0Y0_9ZZZZ</name>
<dbReference type="InterPro" id="IPR051538">
    <property type="entry name" value="Acyl-CoA_Synth/Transferase"/>
</dbReference>
<evidence type="ECO:0000256" key="1">
    <source>
        <dbReference type="ARBA" id="ARBA00022598"/>
    </source>
</evidence>
<dbReference type="PROSITE" id="PS50975">
    <property type="entry name" value="ATP_GRASP"/>
    <property type="match status" value="1"/>
</dbReference>
<dbReference type="AlphaFoldDB" id="A0A0F9A0Y0"/>
<dbReference type="InterPro" id="IPR013815">
    <property type="entry name" value="ATP_grasp_subdomain_1"/>
</dbReference>
<feature type="domain" description="ATP-grasp" evidence="4">
    <location>
        <begin position="25"/>
        <end position="61"/>
    </location>
</feature>
<dbReference type="GO" id="GO:0005524">
    <property type="term" value="F:ATP binding"/>
    <property type="evidence" value="ECO:0007669"/>
    <property type="project" value="UniProtKB-KW"/>
</dbReference>
<dbReference type="GO" id="GO:0046872">
    <property type="term" value="F:metal ion binding"/>
    <property type="evidence" value="ECO:0007669"/>
    <property type="project" value="InterPro"/>
</dbReference>
<dbReference type="InterPro" id="IPR011761">
    <property type="entry name" value="ATP-grasp"/>
</dbReference>
<dbReference type="SUPFAM" id="SSF56059">
    <property type="entry name" value="Glutathione synthetase ATP-binding domain-like"/>
    <property type="match status" value="1"/>
</dbReference>
<protein>
    <recommendedName>
        <fullName evidence="4">ATP-grasp domain-containing protein</fullName>
    </recommendedName>
</protein>
<keyword evidence="2" id="KW-0547">Nucleotide-binding</keyword>
<evidence type="ECO:0000313" key="5">
    <source>
        <dbReference type="EMBL" id="KKL00001.1"/>
    </source>
</evidence>
<evidence type="ECO:0000256" key="3">
    <source>
        <dbReference type="ARBA" id="ARBA00022840"/>
    </source>
</evidence>
<dbReference type="EMBL" id="LAZR01045043">
    <property type="protein sequence ID" value="KKL00001.1"/>
    <property type="molecule type" value="Genomic_DNA"/>
</dbReference>
<organism evidence="5">
    <name type="scientific">marine sediment metagenome</name>
    <dbReference type="NCBI Taxonomy" id="412755"/>
    <lineage>
        <taxon>unclassified sequences</taxon>
        <taxon>metagenomes</taxon>
        <taxon>ecological metagenomes</taxon>
    </lineage>
</organism>
<dbReference type="PANTHER" id="PTHR43334">
    <property type="entry name" value="ACETATE--COA LIGASE [ADP-FORMING]"/>
    <property type="match status" value="1"/>
</dbReference>
<dbReference type="Gene3D" id="3.30.1490.20">
    <property type="entry name" value="ATP-grasp fold, A domain"/>
    <property type="match status" value="1"/>
</dbReference>
<feature type="non-terminal residue" evidence="5">
    <location>
        <position position="117"/>
    </location>
</feature>
<proteinExistence type="predicted"/>
<sequence>MESVETIIAKAFSAGQQTLSEYDSKRILAEYGIPTTLETVVEAHTGAEAAAERIGYPVVLKVCTAEAVHKTEQGLIELGINDKSKLKQAYERLSLKAWDLGGKILVQEMVRGSRELV</sequence>
<evidence type="ECO:0000259" key="4">
    <source>
        <dbReference type="PROSITE" id="PS50975"/>
    </source>
</evidence>
<accession>A0A0F9A0Y0</accession>
<dbReference type="PANTHER" id="PTHR43334:SF1">
    <property type="entry name" value="3-HYDROXYPROPIONATE--COA LIGASE [ADP-FORMING]"/>
    <property type="match status" value="1"/>
</dbReference>
<dbReference type="GO" id="GO:0016874">
    <property type="term" value="F:ligase activity"/>
    <property type="evidence" value="ECO:0007669"/>
    <property type="project" value="UniProtKB-KW"/>
</dbReference>
<comment type="caution">
    <text evidence="5">The sequence shown here is derived from an EMBL/GenBank/DDBJ whole genome shotgun (WGS) entry which is preliminary data.</text>
</comment>
<evidence type="ECO:0000256" key="2">
    <source>
        <dbReference type="ARBA" id="ARBA00022741"/>
    </source>
</evidence>
<gene>
    <name evidence="5" type="ORF">LCGC14_2628970</name>
</gene>
<keyword evidence="3" id="KW-0067">ATP-binding</keyword>
<dbReference type="Gene3D" id="3.30.470.20">
    <property type="entry name" value="ATP-grasp fold, B domain"/>
    <property type="match status" value="1"/>
</dbReference>
<dbReference type="Pfam" id="PF13549">
    <property type="entry name" value="ATP-grasp_5"/>
    <property type="match status" value="1"/>
</dbReference>
<keyword evidence="1" id="KW-0436">Ligase</keyword>
<reference evidence="5" key="1">
    <citation type="journal article" date="2015" name="Nature">
        <title>Complex archaea that bridge the gap between prokaryotes and eukaryotes.</title>
        <authorList>
            <person name="Spang A."/>
            <person name="Saw J.H."/>
            <person name="Jorgensen S.L."/>
            <person name="Zaremba-Niedzwiedzka K."/>
            <person name="Martijn J."/>
            <person name="Lind A.E."/>
            <person name="van Eijk R."/>
            <person name="Schleper C."/>
            <person name="Guy L."/>
            <person name="Ettema T.J."/>
        </authorList>
    </citation>
    <scope>NUCLEOTIDE SEQUENCE</scope>
</reference>